<organism evidence="1 2">
    <name type="scientific">Strigomonas culicis</name>
    <dbReference type="NCBI Taxonomy" id="28005"/>
    <lineage>
        <taxon>Eukaryota</taxon>
        <taxon>Discoba</taxon>
        <taxon>Euglenozoa</taxon>
        <taxon>Kinetoplastea</taxon>
        <taxon>Metakinetoplastina</taxon>
        <taxon>Trypanosomatida</taxon>
        <taxon>Trypanosomatidae</taxon>
        <taxon>Strigomonadinae</taxon>
        <taxon>Strigomonas</taxon>
    </lineage>
</organism>
<dbReference type="EMBL" id="ATMH01009919">
    <property type="protein sequence ID" value="EPY18444.1"/>
    <property type="molecule type" value="Genomic_DNA"/>
</dbReference>
<keyword evidence="2" id="KW-1185">Reference proteome</keyword>
<accession>S9TP15</accession>
<proteinExistence type="predicted"/>
<dbReference type="AlphaFoldDB" id="S9TP15"/>
<protein>
    <submittedName>
        <fullName evidence="1">Uncharacterized protein</fullName>
    </submittedName>
</protein>
<evidence type="ECO:0000313" key="2">
    <source>
        <dbReference type="Proteomes" id="UP000015354"/>
    </source>
</evidence>
<sequence length="173" mass="19502">MMDCAFSPVNFTPCTFTPLDERKAEEQQQQVDSRTCTTITHDVGENEADEDAWEMSSISSFYDEAQYNALYAQHRYIISHESDTFSQQVPAAPNRELLPLTGPSPASITMRHMEDQTSVHINKDNRGRCALLDSSHMEREADPVVVLLKDTEEIGDSCYLCVFGRLKTVTTCV</sequence>
<gene>
    <name evidence="1" type="ORF">STCU_09907</name>
</gene>
<name>S9TP15_9TRYP</name>
<dbReference type="Proteomes" id="UP000015354">
    <property type="component" value="Unassembled WGS sequence"/>
</dbReference>
<evidence type="ECO:0000313" key="1">
    <source>
        <dbReference type="EMBL" id="EPY18444.1"/>
    </source>
</evidence>
<reference evidence="1 2" key="1">
    <citation type="journal article" date="2013" name="PLoS ONE">
        <title>Predicting the Proteins of Angomonas deanei, Strigomonas culicis and Their Respective Endosymbionts Reveals New Aspects of the Trypanosomatidae Family.</title>
        <authorList>
            <person name="Motta M.C."/>
            <person name="Martins A.C."/>
            <person name="de Souza S.S."/>
            <person name="Catta-Preta C.M."/>
            <person name="Silva R."/>
            <person name="Klein C.C."/>
            <person name="de Almeida L.G."/>
            <person name="de Lima Cunha O."/>
            <person name="Ciapina L.P."/>
            <person name="Brocchi M."/>
            <person name="Colabardini A.C."/>
            <person name="de Araujo Lima B."/>
            <person name="Machado C.R."/>
            <person name="de Almeida Soares C.M."/>
            <person name="Probst C.M."/>
            <person name="de Menezes C.B."/>
            <person name="Thompson C.E."/>
            <person name="Bartholomeu D.C."/>
            <person name="Gradia D.F."/>
            <person name="Pavoni D.P."/>
            <person name="Grisard E.C."/>
            <person name="Fantinatti-Garboggini F."/>
            <person name="Marchini F.K."/>
            <person name="Rodrigues-Luiz G.F."/>
            <person name="Wagner G."/>
            <person name="Goldman G.H."/>
            <person name="Fietto J.L."/>
            <person name="Elias M.C."/>
            <person name="Goldman M.H."/>
            <person name="Sagot M.F."/>
            <person name="Pereira M."/>
            <person name="Stoco P.H."/>
            <person name="de Mendonca-Neto R.P."/>
            <person name="Teixeira S.M."/>
            <person name="Maciel T.E."/>
            <person name="de Oliveira Mendes T.A."/>
            <person name="Urmenyi T.P."/>
            <person name="de Souza W."/>
            <person name="Schenkman S."/>
            <person name="de Vasconcelos A.T."/>
        </authorList>
    </citation>
    <scope>NUCLEOTIDE SEQUENCE [LARGE SCALE GENOMIC DNA]</scope>
</reference>
<comment type="caution">
    <text evidence="1">The sequence shown here is derived from an EMBL/GenBank/DDBJ whole genome shotgun (WGS) entry which is preliminary data.</text>
</comment>